<evidence type="ECO:0000256" key="8">
    <source>
        <dbReference type="HAMAP-Rule" id="MF_00422"/>
    </source>
</evidence>
<evidence type="ECO:0000313" key="9">
    <source>
        <dbReference type="EMBL" id="APJ38446.1"/>
    </source>
</evidence>
<comment type="subunit">
    <text evidence="8">Component of the Sec protein translocase complex. Heterotrimer consisting of SecY, SecE and SecG subunits. The heterotrimers can form oligomers, although 1 heterotrimer is thought to be able to translocate proteins. Interacts with the ribosome. Interacts with SecDF, and other proteins may be involved. Interacts with SecA.</text>
</comment>
<dbReference type="HAMAP" id="MF_00422">
    <property type="entry name" value="SecE"/>
    <property type="match status" value="1"/>
</dbReference>
<dbReference type="InterPro" id="IPR001901">
    <property type="entry name" value="Translocase_SecE/Sec61-g"/>
</dbReference>
<dbReference type="GeneID" id="57134762"/>
<keyword evidence="6 8" id="KW-0811">Translocation</keyword>
<dbReference type="Proteomes" id="UP000184322">
    <property type="component" value="Chromosome"/>
</dbReference>
<keyword evidence="5 8" id="KW-1133">Transmembrane helix</keyword>
<evidence type="ECO:0000256" key="3">
    <source>
        <dbReference type="ARBA" id="ARBA00022692"/>
    </source>
</evidence>
<keyword evidence="8" id="KW-1003">Cell membrane</keyword>
<dbReference type="InterPro" id="IPR038379">
    <property type="entry name" value="SecE_sf"/>
</dbReference>
<keyword evidence="7 8" id="KW-0472">Membrane</keyword>
<protein>
    <recommendedName>
        <fullName evidence="8">Protein translocase subunit SecE</fullName>
    </recommendedName>
</protein>
<evidence type="ECO:0000256" key="6">
    <source>
        <dbReference type="ARBA" id="ARBA00023010"/>
    </source>
</evidence>
<evidence type="ECO:0000313" key="10">
    <source>
        <dbReference type="Proteomes" id="UP000184322"/>
    </source>
</evidence>
<name>A0A1L4FS62_9BACT</name>
<proteinExistence type="inferred from homology"/>
<organism evidence="9 10">
    <name type="scientific">Mycoplasmopsis pullorum</name>
    <dbReference type="NCBI Taxonomy" id="48003"/>
    <lineage>
        <taxon>Bacteria</taxon>
        <taxon>Bacillati</taxon>
        <taxon>Mycoplasmatota</taxon>
        <taxon>Mycoplasmoidales</taxon>
        <taxon>Metamycoplasmataceae</taxon>
        <taxon>Mycoplasmopsis</taxon>
    </lineage>
</organism>
<dbReference type="AlphaFoldDB" id="A0A1L4FS62"/>
<comment type="subcellular location">
    <subcellularLocation>
        <location evidence="8">Cell membrane</location>
        <topology evidence="8">Single-pass membrane protein</topology>
    </subcellularLocation>
    <subcellularLocation>
        <location evidence="1">Membrane</location>
    </subcellularLocation>
</comment>
<dbReference type="GO" id="GO:0006605">
    <property type="term" value="P:protein targeting"/>
    <property type="evidence" value="ECO:0007669"/>
    <property type="project" value="UniProtKB-UniRule"/>
</dbReference>
<feature type="transmembrane region" description="Helical" evidence="8">
    <location>
        <begin position="43"/>
        <end position="65"/>
    </location>
</feature>
<dbReference type="STRING" id="48003.BLA55_02090"/>
<evidence type="ECO:0000256" key="4">
    <source>
        <dbReference type="ARBA" id="ARBA00022927"/>
    </source>
</evidence>
<dbReference type="Gene3D" id="1.20.5.1030">
    <property type="entry name" value="Preprotein translocase secy subunit"/>
    <property type="match status" value="1"/>
</dbReference>
<dbReference type="KEGG" id="mpul:BLA55_02090"/>
<accession>A0A1L4FS62</accession>
<evidence type="ECO:0000256" key="7">
    <source>
        <dbReference type="ARBA" id="ARBA00023136"/>
    </source>
</evidence>
<evidence type="ECO:0000256" key="1">
    <source>
        <dbReference type="ARBA" id="ARBA00004370"/>
    </source>
</evidence>
<dbReference type="InterPro" id="IPR005807">
    <property type="entry name" value="SecE_bac"/>
</dbReference>
<reference evidence="10" key="1">
    <citation type="submission" date="2016-10" db="EMBL/GenBank/DDBJ databases">
        <authorList>
            <person name="Beylefeld A."/>
            <person name="Abolnik C."/>
        </authorList>
    </citation>
    <scope>NUCLEOTIDE SEQUENCE [LARGE SCALE GENOMIC DNA]</scope>
    <source>
        <strain evidence="10">B359_6</strain>
    </source>
</reference>
<gene>
    <name evidence="8" type="primary">secE</name>
    <name evidence="9" type="ORF">BLA55_02090</name>
</gene>
<keyword evidence="10" id="KW-1185">Reference proteome</keyword>
<dbReference type="Pfam" id="PF00584">
    <property type="entry name" value="SecE"/>
    <property type="match status" value="1"/>
</dbReference>
<sequence length="74" mass="8842">MTLKKQENQKPKVKKYYFRKFIKEIKRVRWPDSKKNISSMTQIIVFTLIFVLFVFVVSTIFTLLWNNIQVGAGN</sequence>
<dbReference type="NCBIfam" id="TIGR00964">
    <property type="entry name" value="secE_bact"/>
    <property type="match status" value="1"/>
</dbReference>
<dbReference type="GO" id="GO:0005886">
    <property type="term" value="C:plasma membrane"/>
    <property type="evidence" value="ECO:0007669"/>
    <property type="project" value="UniProtKB-SubCell"/>
</dbReference>
<keyword evidence="2 8" id="KW-0813">Transport</keyword>
<comment type="function">
    <text evidence="8">Essential subunit of the Sec protein translocation channel SecYEG. Clamps together the 2 halves of SecY. May contact the channel plug during translocation.</text>
</comment>
<dbReference type="GO" id="GO:0043952">
    <property type="term" value="P:protein transport by the Sec complex"/>
    <property type="evidence" value="ECO:0007669"/>
    <property type="project" value="UniProtKB-UniRule"/>
</dbReference>
<keyword evidence="3 8" id="KW-0812">Transmembrane</keyword>
<evidence type="ECO:0000256" key="2">
    <source>
        <dbReference type="ARBA" id="ARBA00022448"/>
    </source>
</evidence>
<dbReference type="GO" id="GO:0065002">
    <property type="term" value="P:intracellular protein transmembrane transport"/>
    <property type="evidence" value="ECO:0007669"/>
    <property type="project" value="UniProtKB-UniRule"/>
</dbReference>
<dbReference type="GO" id="GO:0009306">
    <property type="term" value="P:protein secretion"/>
    <property type="evidence" value="ECO:0007669"/>
    <property type="project" value="UniProtKB-UniRule"/>
</dbReference>
<dbReference type="GO" id="GO:0008320">
    <property type="term" value="F:protein transmembrane transporter activity"/>
    <property type="evidence" value="ECO:0007669"/>
    <property type="project" value="UniProtKB-UniRule"/>
</dbReference>
<dbReference type="EMBL" id="CP017813">
    <property type="protein sequence ID" value="APJ38446.1"/>
    <property type="molecule type" value="Genomic_DNA"/>
</dbReference>
<comment type="similarity">
    <text evidence="8">Belongs to the SecE/SEC61-gamma family.</text>
</comment>
<evidence type="ECO:0000256" key="5">
    <source>
        <dbReference type="ARBA" id="ARBA00022989"/>
    </source>
</evidence>
<dbReference type="RefSeq" id="WP_073372449.1">
    <property type="nucleotide sequence ID" value="NZ_CP017813.1"/>
</dbReference>
<keyword evidence="4 8" id="KW-0653">Protein transport</keyword>